<evidence type="ECO:0000259" key="2">
    <source>
        <dbReference type="Pfam" id="PF02357"/>
    </source>
</evidence>
<gene>
    <name evidence="3" type="ORF">DXB65_10910</name>
</gene>
<sequence>MEKANNNMMMDENARCWYVLYTAPRLERKLMRYLNVAGYKTYCPMQTVYVNWNGKTKELIVPFFSGCVFVEGDLKAMASVVASQKAAFLVNADGKELSIVSDKANLPGKFAQLLKW</sequence>
<dbReference type="Pfam" id="PF02357">
    <property type="entry name" value="NusG"/>
    <property type="match status" value="1"/>
</dbReference>
<dbReference type="RefSeq" id="WP_044138336.1">
    <property type="nucleotide sequence ID" value="NZ_CABKRN010000004.1"/>
</dbReference>
<accession>A0A3E5BEZ7</accession>
<dbReference type="SUPFAM" id="SSF82679">
    <property type="entry name" value="N-utilization substance G protein NusG, N-terminal domain"/>
    <property type="match status" value="1"/>
</dbReference>
<dbReference type="InterPro" id="IPR036735">
    <property type="entry name" value="NGN_dom_sf"/>
</dbReference>
<feature type="domain" description="NusG-like N-terminal" evidence="2">
    <location>
        <begin position="16"/>
        <end position="102"/>
    </location>
</feature>
<reference evidence="3 4" key="1">
    <citation type="submission" date="2018-08" db="EMBL/GenBank/DDBJ databases">
        <title>A genome reference for cultivated species of the human gut microbiota.</title>
        <authorList>
            <person name="Zou Y."/>
            <person name="Xue W."/>
            <person name="Luo G."/>
        </authorList>
    </citation>
    <scope>NUCLEOTIDE SEQUENCE [LARGE SCALE GENOMIC DNA]</scope>
    <source>
        <strain evidence="3 4">OM05-15BH</strain>
    </source>
</reference>
<comment type="caution">
    <text evidence="3">The sequence shown here is derived from an EMBL/GenBank/DDBJ whole genome shotgun (WGS) entry which is preliminary data.</text>
</comment>
<proteinExistence type="predicted"/>
<dbReference type="AlphaFoldDB" id="A0A3E5BEZ7"/>
<dbReference type="InterPro" id="IPR006645">
    <property type="entry name" value="NGN-like_dom"/>
</dbReference>
<dbReference type="GO" id="GO:0006354">
    <property type="term" value="P:DNA-templated transcription elongation"/>
    <property type="evidence" value="ECO:0007669"/>
    <property type="project" value="InterPro"/>
</dbReference>
<dbReference type="Proteomes" id="UP000260983">
    <property type="component" value="Unassembled WGS sequence"/>
</dbReference>
<protein>
    <recommendedName>
        <fullName evidence="2">NusG-like N-terminal domain-containing protein</fullName>
    </recommendedName>
</protein>
<name>A0A3E5BEZ7_9BACE</name>
<dbReference type="EMBL" id="QSUL01000006">
    <property type="protein sequence ID" value="RGN35999.1"/>
    <property type="molecule type" value="Genomic_DNA"/>
</dbReference>
<organism evidence="3 4">
    <name type="scientific">Bacteroides oleiciplenus</name>
    <dbReference type="NCBI Taxonomy" id="626931"/>
    <lineage>
        <taxon>Bacteria</taxon>
        <taxon>Pseudomonadati</taxon>
        <taxon>Bacteroidota</taxon>
        <taxon>Bacteroidia</taxon>
        <taxon>Bacteroidales</taxon>
        <taxon>Bacteroidaceae</taxon>
        <taxon>Bacteroides</taxon>
    </lineage>
</organism>
<evidence type="ECO:0000256" key="1">
    <source>
        <dbReference type="ARBA" id="ARBA00023163"/>
    </source>
</evidence>
<evidence type="ECO:0000313" key="4">
    <source>
        <dbReference type="Proteomes" id="UP000260983"/>
    </source>
</evidence>
<dbReference type="Gene3D" id="3.30.70.940">
    <property type="entry name" value="NusG, N-terminal domain"/>
    <property type="match status" value="1"/>
</dbReference>
<dbReference type="CDD" id="cd09895">
    <property type="entry name" value="NGN_SP_UpxY"/>
    <property type="match status" value="1"/>
</dbReference>
<evidence type="ECO:0000313" key="3">
    <source>
        <dbReference type="EMBL" id="RGN35999.1"/>
    </source>
</evidence>
<keyword evidence="1" id="KW-0804">Transcription</keyword>